<protein>
    <submittedName>
        <fullName evidence="5">ATP-binding cassette domain-containing protein</fullName>
    </submittedName>
</protein>
<dbReference type="SUPFAM" id="SSF52540">
    <property type="entry name" value="P-loop containing nucleoside triphosphate hydrolases"/>
    <property type="match status" value="1"/>
</dbReference>
<dbReference type="InterPro" id="IPR051782">
    <property type="entry name" value="ABC_Transporter_VariousFunc"/>
</dbReference>
<dbReference type="InterPro" id="IPR003439">
    <property type="entry name" value="ABC_transporter-like_ATP-bd"/>
</dbReference>
<dbReference type="GO" id="GO:0016887">
    <property type="term" value="F:ATP hydrolysis activity"/>
    <property type="evidence" value="ECO:0007669"/>
    <property type="project" value="InterPro"/>
</dbReference>
<keyword evidence="2" id="KW-0547">Nucleotide-binding</keyword>
<evidence type="ECO:0000256" key="3">
    <source>
        <dbReference type="ARBA" id="ARBA00022840"/>
    </source>
</evidence>
<proteinExistence type="predicted"/>
<comment type="caution">
    <text evidence="5">The sequence shown here is derived from an EMBL/GenBank/DDBJ whole genome shotgun (WGS) entry which is preliminary data.</text>
</comment>
<dbReference type="PANTHER" id="PTHR42939">
    <property type="entry name" value="ABC TRANSPORTER ATP-BINDING PROTEIN ALBC-RELATED"/>
    <property type="match status" value="1"/>
</dbReference>
<dbReference type="Proteomes" id="UP000547674">
    <property type="component" value="Unassembled WGS sequence"/>
</dbReference>
<evidence type="ECO:0000313" key="5">
    <source>
        <dbReference type="EMBL" id="NNF08165.1"/>
    </source>
</evidence>
<dbReference type="AlphaFoldDB" id="A0A7Y2H3K9"/>
<dbReference type="Gene3D" id="3.40.50.300">
    <property type="entry name" value="P-loop containing nucleotide triphosphate hydrolases"/>
    <property type="match status" value="1"/>
</dbReference>
<keyword evidence="1" id="KW-0813">Transport</keyword>
<accession>A0A7Y2H3K9</accession>
<feature type="domain" description="ABC transporter" evidence="4">
    <location>
        <begin position="24"/>
        <end position="64"/>
    </location>
</feature>
<dbReference type="Pfam" id="PF00005">
    <property type="entry name" value="ABC_tran"/>
    <property type="match status" value="1"/>
</dbReference>
<evidence type="ECO:0000256" key="2">
    <source>
        <dbReference type="ARBA" id="ARBA00022741"/>
    </source>
</evidence>
<dbReference type="InterPro" id="IPR027417">
    <property type="entry name" value="P-loop_NTPase"/>
</dbReference>
<sequence length="69" mass="7348">MTALKLEKLQKIYRNSWGRRISILKDVTLSVESGEIFGLLGVNGAGKSTTFKAIVGLIRPSGGTGELLG</sequence>
<feature type="non-terminal residue" evidence="5">
    <location>
        <position position="69"/>
    </location>
</feature>
<dbReference type="GO" id="GO:0005524">
    <property type="term" value="F:ATP binding"/>
    <property type="evidence" value="ECO:0007669"/>
    <property type="project" value="UniProtKB-KW"/>
</dbReference>
<keyword evidence="3 5" id="KW-0067">ATP-binding</keyword>
<dbReference type="PANTHER" id="PTHR42939:SF1">
    <property type="entry name" value="ABC TRANSPORTER ATP-BINDING PROTEIN ALBC-RELATED"/>
    <property type="match status" value="1"/>
</dbReference>
<gene>
    <name evidence="5" type="ORF">HKN21_15480</name>
</gene>
<evidence type="ECO:0000313" key="6">
    <source>
        <dbReference type="Proteomes" id="UP000547674"/>
    </source>
</evidence>
<reference evidence="5 6" key="1">
    <citation type="submission" date="2020-03" db="EMBL/GenBank/DDBJ databases">
        <title>Metabolic flexibility allows generalist bacteria to become dominant in a frequently disturbed ecosystem.</title>
        <authorList>
            <person name="Chen Y.-J."/>
            <person name="Leung P.M."/>
            <person name="Bay S.K."/>
            <person name="Hugenholtz P."/>
            <person name="Kessler A.J."/>
            <person name="Shelley G."/>
            <person name="Waite D.W."/>
            <person name="Cook P.L."/>
            <person name="Greening C."/>
        </authorList>
    </citation>
    <scope>NUCLEOTIDE SEQUENCE [LARGE SCALE GENOMIC DNA]</scope>
    <source>
        <strain evidence="5">SS_bin_28</strain>
    </source>
</reference>
<evidence type="ECO:0000256" key="1">
    <source>
        <dbReference type="ARBA" id="ARBA00022448"/>
    </source>
</evidence>
<dbReference type="EMBL" id="JABDJR010000624">
    <property type="protein sequence ID" value="NNF08165.1"/>
    <property type="molecule type" value="Genomic_DNA"/>
</dbReference>
<name>A0A7Y2H3K9_UNCEI</name>
<organism evidence="5 6">
    <name type="scientific">Eiseniibacteriota bacterium</name>
    <dbReference type="NCBI Taxonomy" id="2212470"/>
    <lineage>
        <taxon>Bacteria</taxon>
        <taxon>Candidatus Eiseniibacteriota</taxon>
    </lineage>
</organism>
<evidence type="ECO:0000259" key="4">
    <source>
        <dbReference type="Pfam" id="PF00005"/>
    </source>
</evidence>